<evidence type="ECO:0000313" key="2">
    <source>
        <dbReference type="EMBL" id="MEA5402581.1"/>
    </source>
</evidence>
<dbReference type="EMBL" id="JAYGIL010000006">
    <property type="protein sequence ID" value="MEA5402581.1"/>
    <property type="molecule type" value="Genomic_DNA"/>
</dbReference>
<organism evidence="2 3">
    <name type="scientific">Arcicella gelida</name>
    <dbReference type="NCBI Taxonomy" id="2984195"/>
    <lineage>
        <taxon>Bacteria</taxon>
        <taxon>Pseudomonadati</taxon>
        <taxon>Bacteroidota</taxon>
        <taxon>Cytophagia</taxon>
        <taxon>Cytophagales</taxon>
        <taxon>Flectobacillaceae</taxon>
        <taxon>Arcicella</taxon>
    </lineage>
</organism>
<dbReference type="Proteomes" id="UP001303899">
    <property type="component" value="Unassembled WGS sequence"/>
</dbReference>
<reference evidence="2 3" key="1">
    <citation type="submission" date="2023-12" db="EMBL/GenBank/DDBJ databases">
        <title>Novel species of the genus Arcicella isolated from rivers.</title>
        <authorList>
            <person name="Lu H."/>
        </authorList>
    </citation>
    <scope>NUCLEOTIDE SEQUENCE [LARGE SCALE GENOMIC DNA]</scope>
    <source>
        <strain evidence="2 3">DC2W</strain>
    </source>
</reference>
<keyword evidence="3" id="KW-1185">Reference proteome</keyword>
<evidence type="ECO:0000313" key="3">
    <source>
        <dbReference type="Proteomes" id="UP001303899"/>
    </source>
</evidence>
<dbReference type="Gene3D" id="1.20.1110.10">
    <property type="entry name" value="Calcium-transporting ATPase, transmembrane domain"/>
    <property type="match status" value="1"/>
</dbReference>
<dbReference type="Gene3D" id="2.70.150.10">
    <property type="entry name" value="Calcium-transporting ATPase, cytoplasmic transduction domain A"/>
    <property type="match status" value="1"/>
</dbReference>
<evidence type="ECO:0000256" key="1">
    <source>
        <dbReference type="SAM" id="Phobius"/>
    </source>
</evidence>
<accession>A0ABU5S2F6</accession>
<sequence length="101" mass="11079">MLPADYIISCLWEVTNIVRGNAKALIIQIGDKTIFGNISKSAASTIETTFEKGIKDFGYSLMKIPLVLAIVMLVINLLSDKATSVCMLHGENTAYFKIHNS</sequence>
<comment type="caution">
    <text evidence="2">The sequence shown here is derived from an EMBL/GenBank/DDBJ whole genome shotgun (WGS) entry which is preliminary data.</text>
</comment>
<keyword evidence="1" id="KW-1133">Transmembrane helix</keyword>
<feature type="transmembrane region" description="Helical" evidence="1">
    <location>
        <begin position="57"/>
        <end position="78"/>
    </location>
</feature>
<name>A0ABU5S2F6_9BACT</name>
<dbReference type="RefSeq" id="WP_323327255.1">
    <property type="nucleotide sequence ID" value="NZ_JAYGIL010000006.1"/>
</dbReference>
<gene>
    <name evidence="2" type="ORF">VB776_06625</name>
</gene>
<keyword evidence="1" id="KW-0812">Transmembrane</keyword>
<protein>
    <submittedName>
        <fullName evidence="2">Uncharacterized protein</fullName>
    </submittedName>
</protein>
<proteinExistence type="predicted"/>
<keyword evidence="1" id="KW-0472">Membrane</keyword>